<feature type="coiled-coil region" evidence="8">
    <location>
        <begin position="501"/>
        <end position="528"/>
    </location>
</feature>
<evidence type="ECO:0000313" key="11">
    <source>
        <dbReference type="EMBL" id="RFO96783.1"/>
    </source>
</evidence>
<dbReference type="GO" id="GO:0009007">
    <property type="term" value="F:site-specific DNA-methyltransferase (adenine-specific) activity"/>
    <property type="evidence" value="ECO:0007669"/>
    <property type="project" value="UniProtKB-EC"/>
</dbReference>
<keyword evidence="8" id="KW-0175">Coiled coil</keyword>
<dbReference type="GO" id="GO:0009307">
    <property type="term" value="P:DNA restriction-modification system"/>
    <property type="evidence" value="ECO:0007669"/>
    <property type="project" value="UniProtKB-KW"/>
</dbReference>
<protein>
    <recommendedName>
        <fullName evidence="2">site-specific DNA-methyltransferase (adenine-specific)</fullName>
        <ecNumber evidence="2">2.1.1.72</ecNumber>
    </recommendedName>
</protein>
<dbReference type="SUPFAM" id="SSF53335">
    <property type="entry name" value="S-adenosyl-L-methionine-dependent methyltransferases"/>
    <property type="match status" value="1"/>
</dbReference>
<dbReference type="PANTHER" id="PTHR42998:SF1">
    <property type="entry name" value="TYPE I RESTRICTION ENZYME HINDI METHYLASE SUBUNIT"/>
    <property type="match status" value="1"/>
</dbReference>
<dbReference type="AlphaFoldDB" id="A0A3E1RC00"/>
<comment type="caution">
    <text evidence="11">The sequence shown here is derived from an EMBL/GenBank/DDBJ whole genome shotgun (WGS) entry which is preliminary data.</text>
</comment>
<keyword evidence="5" id="KW-0949">S-adenosyl-L-methionine</keyword>
<dbReference type="PANTHER" id="PTHR42998">
    <property type="entry name" value="TYPE I RESTRICTION ENZYME HINDVIIP M PROTEIN-RELATED"/>
    <property type="match status" value="1"/>
</dbReference>
<dbReference type="EC" id="2.1.1.72" evidence="2"/>
<gene>
    <name evidence="11" type="ORF">DIC66_12310</name>
</gene>
<dbReference type="EMBL" id="QFZK01000006">
    <property type="protein sequence ID" value="RFO96783.1"/>
    <property type="molecule type" value="Genomic_DNA"/>
</dbReference>
<sequence length="539" mass="59350">MQWIAPSEKDSATVTLEKRLWDAADQFRANSGLKPQEYSGPILGLIFLRFAEVRFVIQRAKLEAAGSSSRRGSRVDEPAAYQAESVLYLSPEARFDFLLTLPESANIGAKVNAAMREIELHNPTLAGVLPKTFNLFTSTLLKELLKKVSEIPATLDYDAFGRIYEYFLGEFAMTEGQGGGEFYTPSSIVRLLAEIIEPFHGRILDPACGSGGMFVQSARFVAEHQKNPAAELSICGVEKTDETGRLCRLNLAVHGLEGMIRHGGNVNSYYDDPHNATGQFDFVLANPPFNVNAVDKERLSDMVGAGRRFPFGLPRTDNANYLWIQLFYSSLNAMGRAGFVMANSASDARSSEQALRQQLIEARAVDVMVAVGPNMFYTVTLPCTLWFLDKGKAMTKRADNVLFIDARHIYRQVDRAHKNWSDAQIGFIANVVRLYRHEALDKGFGGDAAAAKIREVFGEKPAYADVAGLCKAATLQEIEAQGWSLNPGRYVGVAPGEDVSDEDFNEQLVALNEELEVLNAQARELEKTIAENVAGILGS</sequence>
<dbReference type="PRINTS" id="PR00507">
    <property type="entry name" value="N12N6MTFRASE"/>
</dbReference>
<dbReference type="RefSeq" id="WP_117177565.1">
    <property type="nucleotide sequence ID" value="NZ_QFZK01000006.1"/>
</dbReference>
<evidence type="ECO:0000259" key="10">
    <source>
        <dbReference type="Pfam" id="PF12161"/>
    </source>
</evidence>
<evidence type="ECO:0000256" key="3">
    <source>
        <dbReference type="ARBA" id="ARBA00022603"/>
    </source>
</evidence>
<comment type="similarity">
    <text evidence="1">Belongs to the N(4)/N(6)-methyltransferase family.</text>
</comment>
<dbReference type="Pfam" id="PF12161">
    <property type="entry name" value="HsdM_N"/>
    <property type="match status" value="1"/>
</dbReference>
<keyword evidence="12" id="KW-1185">Reference proteome</keyword>
<dbReference type="InterPro" id="IPR052916">
    <property type="entry name" value="Type-I_RE_MTase_Subunit"/>
</dbReference>
<dbReference type="InterPro" id="IPR029063">
    <property type="entry name" value="SAM-dependent_MTases_sf"/>
</dbReference>
<keyword evidence="4" id="KW-0808">Transferase</keyword>
<keyword evidence="6" id="KW-0680">Restriction system</keyword>
<feature type="domain" description="DNA methylase adenine-specific" evidence="9">
    <location>
        <begin position="156"/>
        <end position="494"/>
    </location>
</feature>
<dbReference type="InterPro" id="IPR038333">
    <property type="entry name" value="T1MK-like_N_sf"/>
</dbReference>
<feature type="domain" description="N6 adenine-specific DNA methyltransferase N-terminal" evidence="10">
    <location>
        <begin position="16"/>
        <end position="147"/>
    </location>
</feature>
<dbReference type="Pfam" id="PF02384">
    <property type="entry name" value="N6_Mtase"/>
    <property type="match status" value="1"/>
</dbReference>
<evidence type="ECO:0000313" key="12">
    <source>
        <dbReference type="Proteomes" id="UP000260665"/>
    </source>
</evidence>
<evidence type="ECO:0000256" key="5">
    <source>
        <dbReference type="ARBA" id="ARBA00022691"/>
    </source>
</evidence>
<dbReference type="OrthoDB" id="9784823at2"/>
<keyword evidence="3" id="KW-0489">Methyltransferase</keyword>
<evidence type="ECO:0000256" key="1">
    <source>
        <dbReference type="ARBA" id="ARBA00006594"/>
    </source>
</evidence>
<evidence type="ECO:0000256" key="8">
    <source>
        <dbReference type="SAM" id="Coils"/>
    </source>
</evidence>
<evidence type="ECO:0000256" key="4">
    <source>
        <dbReference type="ARBA" id="ARBA00022679"/>
    </source>
</evidence>
<proteinExistence type="inferred from homology"/>
<dbReference type="InterPro" id="IPR002052">
    <property type="entry name" value="DNA_methylase_N6_adenine_CS"/>
</dbReference>
<dbReference type="GO" id="GO:0008170">
    <property type="term" value="F:N-methyltransferase activity"/>
    <property type="evidence" value="ECO:0007669"/>
    <property type="project" value="InterPro"/>
</dbReference>
<evidence type="ECO:0000256" key="2">
    <source>
        <dbReference type="ARBA" id="ARBA00011900"/>
    </source>
</evidence>
<evidence type="ECO:0000256" key="6">
    <source>
        <dbReference type="ARBA" id="ARBA00022747"/>
    </source>
</evidence>
<dbReference type="Gene3D" id="1.20.1260.30">
    <property type="match status" value="1"/>
</dbReference>
<dbReference type="PROSITE" id="PS00092">
    <property type="entry name" value="N6_MTASE"/>
    <property type="match status" value="1"/>
</dbReference>
<organism evidence="11 12">
    <name type="scientific">Rhodoferax lacus</name>
    <dbReference type="NCBI Taxonomy" id="2184758"/>
    <lineage>
        <taxon>Bacteria</taxon>
        <taxon>Pseudomonadati</taxon>
        <taxon>Pseudomonadota</taxon>
        <taxon>Betaproteobacteria</taxon>
        <taxon>Burkholderiales</taxon>
        <taxon>Comamonadaceae</taxon>
        <taxon>Rhodoferax</taxon>
    </lineage>
</organism>
<reference evidence="11 12" key="1">
    <citation type="submission" date="2018-05" db="EMBL/GenBank/DDBJ databases">
        <title>Rhodoferax soyangensis sp.nov., isolated from an oligotrophic freshwater lake.</title>
        <authorList>
            <person name="Park M."/>
        </authorList>
    </citation>
    <scope>NUCLEOTIDE SEQUENCE [LARGE SCALE GENOMIC DNA]</scope>
    <source>
        <strain evidence="11 12">IMCC26218</strain>
    </source>
</reference>
<comment type="catalytic activity">
    <reaction evidence="7">
        <text>a 2'-deoxyadenosine in DNA + S-adenosyl-L-methionine = an N(6)-methyl-2'-deoxyadenosine in DNA + S-adenosyl-L-homocysteine + H(+)</text>
        <dbReference type="Rhea" id="RHEA:15197"/>
        <dbReference type="Rhea" id="RHEA-COMP:12418"/>
        <dbReference type="Rhea" id="RHEA-COMP:12419"/>
        <dbReference type="ChEBI" id="CHEBI:15378"/>
        <dbReference type="ChEBI" id="CHEBI:57856"/>
        <dbReference type="ChEBI" id="CHEBI:59789"/>
        <dbReference type="ChEBI" id="CHEBI:90615"/>
        <dbReference type="ChEBI" id="CHEBI:90616"/>
        <dbReference type="EC" id="2.1.1.72"/>
    </reaction>
</comment>
<evidence type="ECO:0000259" key="9">
    <source>
        <dbReference type="Pfam" id="PF02384"/>
    </source>
</evidence>
<dbReference type="GO" id="GO:0032259">
    <property type="term" value="P:methylation"/>
    <property type="evidence" value="ECO:0007669"/>
    <property type="project" value="UniProtKB-KW"/>
</dbReference>
<dbReference type="Gene3D" id="3.40.50.150">
    <property type="entry name" value="Vaccinia Virus protein VP39"/>
    <property type="match status" value="1"/>
</dbReference>
<dbReference type="CDD" id="cd02440">
    <property type="entry name" value="AdoMet_MTases"/>
    <property type="match status" value="1"/>
</dbReference>
<name>A0A3E1RC00_9BURK</name>
<dbReference type="InterPro" id="IPR022749">
    <property type="entry name" value="D12N6_MeTrfase_N"/>
</dbReference>
<accession>A0A3E1RC00</accession>
<evidence type="ECO:0000256" key="7">
    <source>
        <dbReference type="ARBA" id="ARBA00047942"/>
    </source>
</evidence>
<dbReference type="InterPro" id="IPR003356">
    <property type="entry name" value="DNA_methylase_A-5"/>
</dbReference>
<dbReference type="GO" id="GO:0003677">
    <property type="term" value="F:DNA binding"/>
    <property type="evidence" value="ECO:0007669"/>
    <property type="project" value="InterPro"/>
</dbReference>
<dbReference type="Proteomes" id="UP000260665">
    <property type="component" value="Unassembled WGS sequence"/>
</dbReference>